<dbReference type="InterPro" id="IPR005119">
    <property type="entry name" value="LysR_subst-bd"/>
</dbReference>
<dbReference type="PANTHER" id="PTHR30537:SF70">
    <property type="entry name" value="HTH-TYPE TRANSCRIPTIONAL ACTIVATOR AMPR"/>
    <property type="match status" value="1"/>
</dbReference>
<dbReference type="RefSeq" id="WP_180679058.1">
    <property type="nucleotide sequence ID" value="NZ_JACCKA010000073.1"/>
</dbReference>
<dbReference type="FunFam" id="1.10.10.10:FF:000038">
    <property type="entry name" value="Glycine cleavage system transcriptional activator"/>
    <property type="match status" value="1"/>
</dbReference>
<dbReference type="InterPro" id="IPR000847">
    <property type="entry name" value="LysR_HTH_N"/>
</dbReference>
<dbReference type="Gene3D" id="3.40.190.10">
    <property type="entry name" value="Periplasmic binding protein-like II"/>
    <property type="match status" value="2"/>
</dbReference>
<dbReference type="InterPro" id="IPR036388">
    <property type="entry name" value="WH-like_DNA-bd_sf"/>
</dbReference>
<evidence type="ECO:0000313" key="7">
    <source>
        <dbReference type="EMBL" id="NZA27288.1"/>
    </source>
</evidence>
<dbReference type="Proteomes" id="UP000578091">
    <property type="component" value="Unassembled WGS sequence"/>
</dbReference>
<dbReference type="NCBIfam" id="NF008352">
    <property type="entry name" value="PRK11139.1"/>
    <property type="match status" value="1"/>
</dbReference>
<dbReference type="InterPro" id="IPR036390">
    <property type="entry name" value="WH_DNA-bd_sf"/>
</dbReference>
<reference evidence="7 8" key="1">
    <citation type="submission" date="2020-07" db="EMBL/GenBank/DDBJ databases">
        <title>Luteimonas sp. SJ-92.</title>
        <authorList>
            <person name="Huang X.-X."/>
            <person name="Xu L."/>
            <person name="Sun J.-Q."/>
        </authorList>
    </citation>
    <scope>NUCLEOTIDE SEQUENCE [LARGE SCALE GENOMIC DNA]</scope>
    <source>
        <strain evidence="7 8">SJ-92</strain>
    </source>
</reference>
<keyword evidence="3" id="KW-0238">DNA-binding</keyword>
<evidence type="ECO:0000256" key="3">
    <source>
        <dbReference type="ARBA" id="ARBA00023125"/>
    </source>
</evidence>
<dbReference type="Pfam" id="PF03466">
    <property type="entry name" value="LysR_substrate"/>
    <property type="match status" value="1"/>
</dbReference>
<feature type="domain" description="HTH lysR-type" evidence="6">
    <location>
        <begin position="6"/>
        <end position="63"/>
    </location>
</feature>
<dbReference type="PROSITE" id="PS50931">
    <property type="entry name" value="HTH_LYSR"/>
    <property type="match status" value="1"/>
</dbReference>
<evidence type="ECO:0000256" key="1">
    <source>
        <dbReference type="ARBA" id="ARBA00009437"/>
    </source>
</evidence>
<protein>
    <submittedName>
        <fullName evidence="7">Transcriptional regulator GcvA</fullName>
    </submittedName>
</protein>
<proteinExistence type="inferred from homology"/>
<dbReference type="GO" id="GO:0003700">
    <property type="term" value="F:DNA-binding transcription factor activity"/>
    <property type="evidence" value="ECO:0007669"/>
    <property type="project" value="InterPro"/>
</dbReference>
<evidence type="ECO:0000259" key="6">
    <source>
        <dbReference type="PROSITE" id="PS50931"/>
    </source>
</evidence>
<keyword evidence="5" id="KW-0804">Transcription</keyword>
<sequence length="290" mass="31281">MDRPNLPLNGLRAFEAAARHLNFTRAALELCVTQAALSHRIKGLEARLGFALFRRLPRGVALTDEGAAMFPVINDAFDRIGAVLGRFEGGRLREALTVSAVATFATGWLLPRLDGFAIAHPDVDLRLLTHNNRIDQAGEGLDLAIRFGDGAWQGLDAVRICAAPLVPMCSPALARRILRPRDLAGAPLLRSYRPDEWSRWFAAAGLPVPRARGPVFDSSLAIASAAASGAGVALLPLPMFGQDIAAGRLVRLFDVAIDAGAYWLTRLRSRTETAAMRTFREWIEAGAAVA</sequence>
<name>A0A853JFN5_9GAMM</name>
<comment type="similarity">
    <text evidence="1">Belongs to the LysR transcriptional regulatory family.</text>
</comment>
<dbReference type="GO" id="GO:0006351">
    <property type="term" value="P:DNA-templated transcription"/>
    <property type="evidence" value="ECO:0007669"/>
    <property type="project" value="TreeGrafter"/>
</dbReference>
<evidence type="ECO:0000313" key="8">
    <source>
        <dbReference type="Proteomes" id="UP000578091"/>
    </source>
</evidence>
<dbReference type="EMBL" id="JACCKA010000073">
    <property type="protein sequence ID" value="NZA27288.1"/>
    <property type="molecule type" value="Genomic_DNA"/>
</dbReference>
<dbReference type="SUPFAM" id="SSF53850">
    <property type="entry name" value="Periplasmic binding protein-like II"/>
    <property type="match status" value="1"/>
</dbReference>
<dbReference type="PANTHER" id="PTHR30537">
    <property type="entry name" value="HTH-TYPE TRANSCRIPTIONAL REGULATOR"/>
    <property type="match status" value="1"/>
</dbReference>
<accession>A0A853JFN5</accession>
<dbReference type="Gene3D" id="1.10.10.10">
    <property type="entry name" value="Winged helix-like DNA-binding domain superfamily/Winged helix DNA-binding domain"/>
    <property type="match status" value="1"/>
</dbReference>
<organism evidence="7 8">
    <name type="scientific">Luteimonas salinisoli</name>
    <dbReference type="NCBI Taxonomy" id="2752307"/>
    <lineage>
        <taxon>Bacteria</taxon>
        <taxon>Pseudomonadati</taxon>
        <taxon>Pseudomonadota</taxon>
        <taxon>Gammaproteobacteria</taxon>
        <taxon>Lysobacterales</taxon>
        <taxon>Lysobacteraceae</taxon>
        <taxon>Luteimonas</taxon>
    </lineage>
</organism>
<dbReference type="AlphaFoldDB" id="A0A853JFN5"/>
<dbReference type="PRINTS" id="PR00039">
    <property type="entry name" value="HTHLYSR"/>
</dbReference>
<dbReference type="GO" id="GO:0043565">
    <property type="term" value="F:sequence-specific DNA binding"/>
    <property type="evidence" value="ECO:0007669"/>
    <property type="project" value="TreeGrafter"/>
</dbReference>
<dbReference type="SUPFAM" id="SSF46785">
    <property type="entry name" value="Winged helix' DNA-binding domain"/>
    <property type="match status" value="1"/>
</dbReference>
<gene>
    <name evidence="7" type="primary">gcvA</name>
    <name evidence="7" type="ORF">H0E84_12930</name>
</gene>
<dbReference type="InterPro" id="IPR058163">
    <property type="entry name" value="LysR-type_TF_proteobact-type"/>
</dbReference>
<evidence type="ECO:0000256" key="4">
    <source>
        <dbReference type="ARBA" id="ARBA00023159"/>
    </source>
</evidence>
<comment type="caution">
    <text evidence="7">The sequence shown here is derived from an EMBL/GenBank/DDBJ whole genome shotgun (WGS) entry which is preliminary data.</text>
</comment>
<keyword evidence="4" id="KW-0010">Activator</keyword>
<dbReference type="Pfam" id="PF00126">
    <property type="entry name" value="HTH_1"/>
    <property type="match status" value="1"/>
</dbReference>
<keyword evidence="2" id="KW-0805">Transcription regulation</keyword>
<evidence type="ECO:0000256" key="5">
    <source>
        <dbReference type="ARBA" id="ARBA00023163"/>
    </source>
</evidence>
<keyword evidence="8" id="KW-1185">Reference proteome</keyword>
<evidence type="ECO:0000256" key="2">
    <source>
        <dbReference type="ARBA" id="ARBA00023015"/>
    </source>
</evidence>